<dbReference type="RefSeq" id="WP_184923990.1">
    <property type="nucleotide sequence ID" value="NZ_JACHJR010000001.1"/>
</dbReference>
<dbReference type="PANTHER" id="PTHR33428">
    <property type="entry name" value="CHLOROPHYLLASE-2, CHLOROPLASTIC"/>
    <property type="match status" value="1"/>
</dbReference>
<dbReference type="SUPFAM" id="SSF53474">
    <property type="entry name" value="alpha/beta-Hydrolases"/>
    <property type="match status" value="1"/>
</dbReference>
<evidence type="ECO:0000313" key="3">
    <source>
        <dbReference type="EMBL" id="MBB4951786.1"/>
    </source>
</evidence>
<feature type="region of interest" description="Disordered" evidence="1">
    <location>
        <begin position="1179"/>
        <end position="1202"/>
    </location>
</feature>
<dbReference type="InterPro" id="IPR041127">
    <property type="entry name" value="PET_hydrolase/cutinase-like"/>
</dbReference>
<dbReference type="Pfam" id="PF12740">
    <property type="entry name" value="PETase"/>
    <property type="match status" value="1"/>
</dbReference>
<sequence length="1810" mass="195291">MDELPGRVEAPEGAGGSYAGHRVLLTYRRSVPLAAAGDGRPVEAFELADAASAPLAEDGRFRLTVADLAGIRPPLEIAVLAPSGAVVHQQELDAGELTEPLVLVAAPAQPFVVRPSDDPALGRPGRITGRVIGKDGRPAPADLPVVFWGLTGEAGAAPRALLTTRTQVGGYFSAAWPPDTLVAAYAEAGGGGGRAPVTLEDGRLPHRVVLVVELPEPAEDCSCAPAPPRAPDQQDLTANPAAFSQDLGTGCVRLTMPNRVVEEYSYFTVVRVTEPEVRAMGTQPPVRINPALLGRLTELTAEHWQPTERDALHAAVGAGKEKPALLSALDARQARELLGRAEPFTTEELGRSALKAEAADLGRLVDLLGARPTRTDLNGSHPIDWDDAPTIYEATTVALGHVLHYRQVWRADGYSLGDLLYSLPLAPGQKRLVSMVDWTRRSTSARNETLESEEQLDALAERDRDISEIVGSHLDERIDGGSRTSTSAGGGGIGAGFIGTGFGVLAGVAGGASSSSSSSWQDSSRSLSANALQQLRDRTVQRASAVRSIRSTVVQTVSQGESVRAETEVVANHNHCHALTVEYFEVLRHFQVGQELAQVTECLFVPLPMYPFDRAKARRWRSTLLAWLRRPELAPGFDAIERIATAWEGWDYPEHRFSEEAPEELDGELRISFVIPRPRDDEDGKYQVDRWSWLAPFLPSAPFGIFNEMADHVNHLFRDVNRQLTAEFATQIQRARDAYFAREIAPRVAERIVHRMRFAYVDRSGTRVALPMDATLISRFAEGVPLYVGIRASGDLPSLPREFIARFAIHLDDSVLGQLLDGVPADARIIVHSGKARYRSPHLSHLLFDEPRIDNDLGNGDHVVVATPTSQQERTDPRAEDRRLADELVKHLNEHLEFYHQAIWLSLDPQRRYLLLDGVIAPGSGGRSVAGVVENRLIGVVGNSLVLPVTSGIHLDPTLAADPQTGERVDLVHAYAAEPPPPLRISVPTRGVYAEAVNGECNACERKDDTRFWHWEESPLPDEPTPIEAISTDSRQAPETAATPTPLPRPIVNIQAAAALPDPLGLGQALEILGRADVFREASGLAGTQRNALAAFQGVMDTAQAFGGMAAKLAQQQETGRTVDRTMEQIKNGRQSGMLSQQQAQDLAHAALQALAGQQGEEQQNPVHDPAVSEAIEKATEAETGSVTVTSPGETVHADFDGPATGGVIGAVPVPESKVFEDRWVSLALVKDDQQQTGGFWKYDASVILDDLAKLRSRLLQLNPGTGIVEDAWPALEAGGWVRQDPADATKFQVRVRMQVTYPTRKGKPGKVAPGGKLPVVVLTHGQHDVWASVALKATPSSTLTVKSGGTSTTFPVHDVVGNGVQASYQGYTYLQEELARQGIISVSVDASLPNHLDLLIDTRAELVVAALDYLADEAKDPASILLGRVDLDRVGLLGHSRGGDAVARAALRIAAPISPKYKVEAVCLLAPTDNTGSDAPSDRMVLDTKQAGFALVVYGALDGDVKGLQGPFGQFGTGFRHYDRARCPKAMVFLERGCHNSFNSVWHAGGVDTSDSRTLGESEHRKLAVEYIGEFFRWRLKKEALAARFDGRLQNSLKTPASLQWMFGSLLKRVDDFEQSANLLGGARNVGVPLLMAGRAAVLDTTQLTQGTPATPVGRHMPHRTSLLQLDLESVNAAGVQVCALDVPPGTAQDWFGFDVLLISLAGFFDPTSEATVAAGPLPRVRVVLSSGMASAVVDFKGYGSTVPSRPTWTKKNGQLSTLMRLETVPIALSAFTGINRHQVDRLVLELEPTSSATVYVDNIHLVKR</sequence>
<dbReference type="Gene3D" id="3.40.50.1820">
    <property type="entry name" value="alpha/beta hydrolase"/>
    <property type="match status" value="1"/>
</dbReference>
<dbReference type="InterPro" id="IPR029058">
    <property type="entry name" value="AB_hydrolase_fold"/>
</dbReference>
<reference evidence="3 4" key="1">
    <citation type="submission" date="2020-08" db="EMBL/GenBank/DDBJ databases">
        <title>Sequencing the genomes of 1000 actinobacteria strains.</title>
        <authorList>
            <person name="Klenk H.-P."/>
        </authorList>
    </citation>
    <scope>NUCLEOTIDE SEQUENCE [LARGE SCALE GENOMIC DNA]</scope>
    <source>
        <strain evidence="3 4">DSM 44786</strain>
    </source>
</reference>
<feature type="domain" description="PET hydrolase/cutinase-like" evidence="2">
    <location>
        <begin position="1360"/>
        <end position="1460"/>
    </location>
</feature>
<evidence type="ECO:0000259" key="2">
    <source>
        <dbReference type="Pfam" id="PF12740"/>
    </source>
</evidence>
<protein>
    <recommendedName>
        <fullName evidence="2">PET hydrolase/cutinase-like domain-containing protein</fullName>
    </recommendedName>
</protein>
<evidence type="ECO:0000313" key="4">
    <source>
        <dbReference type="Proteomes" id="UP000573327"/>
    </source>
</evidence>
<comment type="caution">
    <text evidence="3">The sequence shown here is derived from an EMBL/GenBank/DDBJ whole genome shotgun (WGS) entry which is preliminary data.</text>
</comment>
<dbReference type="EMBL" id="JACHJR010000001">
    <property type="protein sequence ID" value="MBB4951786.1"/>
    <property type="molecule type" value="Genomic_DNA"/>
</dbReference>
<evidence type="ECO:0000256" key="1">
    <source>
        <dbReference type="SAM" id="MobiDB-lite"/>
    </source>
</evidence>
<feature type="compositionally biased region" description="Polar residues" evidence="1">
    <location>
        <begin position="1183"/>
        <end position="1193"/>
    </location>
</feature>
<dbReference type="Proteomes" id="UP000573327">
    <property type="component" value="Unassembled WGS sequence"/>
</dbReference>
<keyword evidence="4" id="KW-1185">Reference proteome</keyword>
<proteinExistence type="predicted"/>
<organism evidence="3 4">
    <name type="scientific">Kitasatospora gansuensis</name>
    <dbReference type="NCBI Taxonomy" id="258050"/>
    <lineage>
        <taxon>Bacteria</taxon>
        <taxon>Bacillati</taxon>
        <taxon>Actinomycetota</taxon>
        <taxon>Actinomycetes</taxon>
        <taxon>Kitasatosporales</taxon>
        <taxon>Streptomycetaceae</taxon>
        <taxon>Kitasatospora</taxon>
    </lineage>
</organism>
<accession>A0A7W7SJU4</accession>
<gene>
    <name evidence="3" type="ORF">F4556_007321</name>
</gene>
<name>A0A7W7SJU4_9ACTN</name>
<dbReference type="PANTHER" id="PTHR33428:SF14">
    <property type="entry name" value="CARBOXYLESTERASE TYPE B DOMAIN-CONTAINING PROTEIN"/>
    <property type="match status" value="1"/>
</dbReference>